<gene>
    <name evidence="2" type="ORF">AYI70_g10474</name>
</gene>
<evidence type="ECO:0000313" key="2">
    <source>
        <dbReference type="EMBL" id="OMJ10195.1"/>
    </source>
</evidence>
<keyword evidence="3" id="KW-1185">Reference proteome</keyword>
<accession>A0A1R1X6D6</accession>
<proteinExistence type="predicted"/>
<dbReference type="EMBL" id="LSSN01005114">
    <property type="protein sequence ID" value="OMJ10195.1"/>
    <property type="molecule type" value="Genomic_DNA"/>
</dbReference>
<feature type="compositionally biased region" description="Polar residues" evidence="1">
    <location>
        <begin position="27"/>
        <end position="51"/>
    </location>
</feature>
<dbReference type="Proteomes" id="UP000187283">
    <property type="component" value="Unassembled WGS sequence"/>
</dbReference>
<feature type="region of interest" description="Disordered" evidence="1">
    <location>
        <begin position="15"/>
        <end position="82"/>
    </location>
</feature>
<protein>
    <submittedName>
        <fullName evidence="2">Uncharacterized protein</fullName>
    </submittedName>
</protein>
<reference evidence="2 3" key="1">
    <citation type="submission" date="2017-01" db="EMBL/GenBank/DDBJ databases">
        <authorList>
            <person name="Mah S.A."/>
            <person name="Swanson W.J."/>
            <person name="Moy G.W."/>
            <person name="Vacquier V.D."/>
        </authorList>
    </citation>
    <scope>NUCLEOTIDE SEQUENCE [LARGE SCALE GENOMIC DNA]</scope>
    <source>
        <strain evidence="2 3">GSMNP</strain>
    </source>
</reference>
<sequence>MEEKHLSIRKIFHGSQQIGTQKGIGSKPNQAKTAEAEFQTTASNYHSTQSNFRRRGRGRGRGSQYIPRPATRQPLGINGEGSGGELRFAEKIASLTAVEGTAAADLPPAVLQKEFQSVRPYRKYRESRIANEKECDQKCEITENGILLQPVYNL</sequence>
<name>A0A1R1X6D6_9FUNG</name>
<comment type="caution">
    <text evidence="2">The sequence shown here is derived from an EMBL/GenBank/DDBJ whole genome shotgun (WGS) entry which is preliminary data.</text>
</comment>
<evidence type="ECO:0000313" key="3">
    <source>
        <dbReference type="Proteomes" id="UP000187283"/>
    </source>
</evidence>
<evidence type="ECO:0000256" key="1">
    <source>
        <dbReference type="SAM" id="MobiDB-lite"/>
    </source>
</evidence>
<dbReference type="AlphaFoldDB" id="A0A1R1X6D6"/>
<organism evidence="2 3">
    <name type="scientific">Smittium culicis</name>
    <dbReference type="NCBI Taxonomy" id="133412"/>
    <lineage>
        <taxon>Eukaryota</taxon>
        <taxon>Fungi</taxon>
        <taxon>Fungi incertae sedis</taxon>
        <taxon>Zoopagomycota</taxon>
        <taxon>Kickxellomycotina</taxon>
        <taxon>Harpellomycetes</taxon>
        <taxon>Harpellales</taxon>
        <taxon>Legeriomycetaceae</taxon>
        <taxon>Smittium</taxon>
    </lineage>
</organism>